<proteinExistence type="inferred from homology"/>
<keyword evidence="3 6" id="KW-0812">Transmembrane</keyword>
<protein>
    <recommendedName>
        <fullName evidence="10">Integral membrane protein-like protein</fullName>
    </recommendedName>
</protein>
<keyword evidence="5 6" id="KW-0472">Membrane</keyword>
<dbReference type="STRING" id="97972.A0A2V1D204"/>
<accession>A0A2V1D204</accession>
<name>A0A2V1D204_9PLEO</name>
<evidence type="ECO:0000256" key="1">
    <source>
        <dbReference type="ARBA" id="ARBA00004141"/>
    </source>
</evidence>
<dbReference type="EMBL" id="KZ805727">
    <property type="protein sequence ID" value="PVH92070.1"/>
    <property type="molecule type" value="Genomic_DNA"/>
</dbReference>
<reference evidence="8 9" key="1">
    <citation type="journal article" date="2018" name="Sci. Rep.">
        <title>Comparative genomics provides insights into the lifestyle and reveals functional heterogeneity of dark septate endophytic fungi.</title>
        <authorList>
            <person name="Knapp D.G."/>
            <person name="Nemeth J.B."/>
            <person name="Barry K."/>
            <person name="Hainaut M."/>
            <person name="Henrissat B."/>
            <person name="Johnson J."/>
            <person name="Kuo A."/>
            <person name="Lim J.H.P."/>
            <person name="Lipzen A."/>
            <person name="Nolan M."/>
            <person name="Ohm R.A."/>
            <person name="Tamas L."/>
            <person name="Grigoriev I.V."/>
            <person name="Spatafora J.W."/>
            <person name="Nagy L.G."/>
            <person name="Kovacs G.M."/>
        </authorList>
    </citation>
    <scope>NUCLEOTIDE SEQUENCE [LARGE SCALE GENOMIC DNA]</scope>
    <source>
        <strain evidence="8 9">DSE2036</strain>
    </source>
</reference>
<feature type="transmembrane region" description="Helical" evidence="6">
    <location>
        <begin position="179"/>
        <end position="197"/>
    </location>
</feature>
<dbReference type="GO" id="GO:0005778">
    <property type="term" value="C:peroxisomal membrane"/>
    <property type="evidence" value="ECO:0007669"/>
    <property type="project" value="TreeGrafter"/>
</dbReference>
<dbReference type="Proteomes" id="UP000244855">
    <property type="component" value="Unassembled WGS sequence"/>
</dbReference>
<dbReference type="InterPro" id="IPR007248">
    <property type="entry name" value="Mpv17_PMP22"/>
</dbReference>
<feature type="transmembrane region" description="Helical" evidence="6">
    <location>
        <begin position="151"/>
        <end position="173"/>
    </location>
</feature>
<evidence type="ECO:0000313" key="8">
    <source>
        <dbReference type="EMBL" id="PVH92070.1"/>
    </source>
</evidence>
<dbReference type="OrthoDB" id="10267969at2759"/>
<evidence type="ECO:0008006" key="10">
    <source>
        <dbReference type="Google" id="ProtNLM"/>
    </source>
</evidence>
<evidence type="ECO:0000313" key="9">
    <source>
        <dbReference type="Proteomes" id="UP000244855"/>
    </source>
</evidence>
<evidence type="ECO:0000256" key="5">
    <source>
        <dbReference type="ARBA" id="ARBA00023136"/>
    </source>
</evidence>
<comment type="subcellular location">
    <subcellularLocation>
        <location evidence="1">Membrane</location>
        <topology evidence="1">Multi-pass membrane protein</topology>
    </subcellularLocation>
</comment>
<evidence type="ECO:0000256" key="3">
    <source>
        <dbReference type="ARBA" id="ARBA00022692"/>
    </source>
</evidence>
<dbReference type="PANTHER" id="PTHR11266">
    <property type="entry name" value="PEROXISOMAL MEMBRANE PROTEIN 2, PXMP2 MPV17"/>
    <property type="match status" value="1"/>
</dbReference>
<evidence type="ECO:0000256" key="7">
    <source>
        <dbReference type="SAM" id="MobiDB-lite"/>
    </source>
</evidence>
<organism evidence="8 9">
    <name type="scientific">Periconia macrospinosa</name>
    <dbReference type="NCBI Taxonomy" id="97972"/>
    <lineage>
        <taxon>Eukaryota</taxon>
        <taxon>Fungi</taxon>
        <taxon>Dikarya</taxon>
        <taxon>Ascomycota</taxon>
        <taxon>Pezizomycotina</taxon>
        <taxon>Dothideomycetes</taxon>
        <taxon>Pleosporomycetidae</taxon>
        <taxon>Pleosporales</taxon>
        <taxon>Massarineae</taxon>
        <taxon>Periconiaceae</taxon>
        <taxon>Periconia</taxon>
    </lineage>
</organism>
<comment type="similarity">
    <text evidence="2 6">Belongs to the peroxisomal membrane protein PXMP2/4 family.</text>
</comment>
<dbReference type="PANTHER" id="PTHR11266:SF80">
    <property type="entry name" value="PEROXISOMAL MEMBRANE PROTEIN 2"/>
    <property type="match status" value="1"/>
</dbReference>
<dbReference type="AlphaFoldDB" id="A0A2V1D204"/>
<dbReference type="Pfam" id="PF04117">
    <property type="entry name" value="Mpv17_PMP22"/>
    <property type="match status" value="1"/>
</dbReference>
<evidence type="ECO:0000256" key="4">
    <source>
        <dbReference type="ARBA" id="ARBA00022989"/>
    </source>
</evidence>
<keyword evidence="9" id="KW-1185">Reference proteome</keyword>
<evidence type="ECO:0000256" key="6">
    <source>
        <dbReference type="RuleBase" id="RU363053"/>
    </source>
</evidence>
<feature type="region of interest" description="Disordered" evidence="7">
    <location>
        <begin position="74"/>
        <end position="96"/>
    </location>
</feature>
<sequence length="199" mass="21878">MATSTVISQTVQGALLSATSNILAQVVSSYKDDKPFSIDFSPILKFIIFSIISGPPNILWQMYLEELFPNEVPVSNTTPSEKKPHQPNGDAGGVKKTRTSTRNIAIKFLLDQTIGALFNNLMFLSFIGYTSAQDKGEDAWTSIARTVREKLVPMAIDGYKFWPLVSLAAFVWVPVEKRVLFGGAAGLLWGIYLSLMVQG</sequence>
<keyword evidence="4 6" id="KW-1133">Transmembrane helix</keyword>
<evidence type="ECO:0000256" key="2">
    <source>
        <dbReference type="ARBA" id="ARBA00006824"/>
    </source>
</evidence>
<gene>
    <name evidence="8" type="ORF">DM02DRAFT_620156</name>
</gene>